<dbReference type="GeneID" id="19325727"/>
<dbReference type="AlphaFoldDB" id="R8BIZ7"/>
<dbReference type="Proteomes" id="UP000014074">
    <property type="component" value="Unassembled WGS sequence"/>
</dbReference>
<dbReference type="OrthoDB" id="408152at2759"/>
<dbReference type="InterPro" id="IPR040632">
    <property type="entry name" value="Sulfotransfer_4"/>
</dbReference>
<dbReference type="PANTHER" id="PTHR36978">
    <property type="entry name" value="P-LOOP CONTAINING NUCLEOTIDE TRIPHOSPHATE HYDROLASE"/>
    <property type="match status" value="1"/>
</dbReference>
<gene>
    <name evidence="1" type="ORF">UCRPA7_5199</name>
</gene>
<dbReference type="Pfam" id="PF17784">
    <property type="entry name" value="Sulfotransfer_4"/>
    <property type="match status" value="1"/>
</dbReference>
<sequence length="193" mass="21780">MGGVPSVPTDLSRKVEVISVGFSRTGTLSYARAYEILLDGPTFHGGEQLLQREDGQYATKNKLDFLDTSRQDDKPRLMKLLREATAGFVAMADVPAFNFLPELMELYPDAKVVLVTRDPERWWKSFKPVADSCEDQTLNRLVQPLPGRRWYIDTARGYFEEWASHSRTIDSGGCIADVFTVSRGDMEAVRARI</sequence>
<dbReference type="KEGG" id="tmn:UCRPA7_5199"/>
<dbReference type="InterPro" id="IPR027417">
    <property type="entry name" value="P-loop_NTPase"/>
</dbReference>
<dbReference type="EMBL" id="KB933174">
    <property type="protein sequence ID" value="EON99281.1"/>
    <property type="molecule type" value="Genomic_DNA"/>
</dbReference>
<organism evidence="1 2">
    <name type="scientific">Phaeoacremonium minimum (strain UCR-PA7)</name>
    <name type="common">Esca disease fungus</name>
    <name type="synonym">Togninia minima</name>
    <dbReference type="NCBI Taxonomy" id="1286976"/>
    <lineage>
        <taxon>Eukaryota</taxon>
        <taxon>Fungi</taxon>
        <taxon>Dikarya</taxon>
        <taxon>Ascomycota</taxon>
        <taxon>Pezizomycotina</taxon>
        <taxon>Sordariomycetes</taxon>
        <taxon>Sordariomycetidae</taxon>
        <taxon>Togniniales</taxon>
        <taxon>Togniniaceae</taxon>
        <taxon>Phaeoacremonium</taxon>
    </lineage>
</organism>
<dbReference type="RefSeq" id="XP_007915938.1">
    <property type="nucleotide sequence ID" value="XM_007917747.1"/>
</dbReference>
<protein>
    <submittedName>
        <fullName evidence="1">Putative nad dependent epimerase dehydratase protein</fullName>
    </submittedName>
</protein>
<dbReference type="PANTHER" id="PTHR36978:SF3">
    <property type="entry name" value="P-LOOP CONTAINING NUCLEOSIDE TRIPHOSPHATE HYDROLASE PROTEIN"/>
    <property type="match status" value="1"/>
</dbReference>
<name>R8BIZ7_PHAM7</name>
<dbReference type="SUPFAM" id="SSF52540">
    <property type="entry name" value="P-loop containing nucleoside triphosphate hydrolases"/>
    <property type="match status" value="1"/>
</dbReference>
<proteinExistence type="predicted"/>
<dbReference type="Gene3D" id="3.40.50.300">
    <property type="entry name" value="P-loop containing nucleotide triphosphate hydrolases"/>
    <property type="match status" value="1"/>
</dbReference>
<accession>R8BIZ7</accession>
<keyword evidence="2" id="KW-1185">Reference proteome</keyword>
<evidence type="ECO:0000313" key="2">
    <source>
        <dbReference type="Proteomes" id="UP000014074"/>
    </source>
</evidence>
<dbReference type="HOGENOM" id="CLU_1661010_0_0_1"/>
<dbReference type="eggNOG" id="ENOG502RY15">
    <property type="taxonomic scope" value="Eukaryota"/>
</dbReference>
<reference evidence="2" key="1">
    <citation type="journal article" date="2013" name="Genome Announc.">
        <title>Draft genome sequence of the ascomycete Phaeoacremonium aleophilum strain UCR-PA7, a causal agent of the esca disease complex in grapevines.</title>
        <authorList>
            <person name="Blanco-Ulate B."/>
            <person name="Rolshausen P."/>
            <person name="Cantu D."/>
        </authorList>
    </citation>
    <scope>NUCLEOTIDE SEQUENCE [LARGE SCALE GENOMIC DNA]</scope>
    <source>
        <strain evidence="2">UCR-PA7</strain>
    </source>
</reference>
<evidence type="ECO:0000313" key="1">
    <source>
        <dbReference type="EMBL" id="EON99281.1"/>
    </source>
</evidence>